<sequence length="71" mass="7576">MGVVVVLSIPLMLITIVICFGCYFLGRYKGRREAITNPQVYGFPTIPPGSVGPKGSLIHVVNAKNEGSSIV</sequence>
<feature type="transmembrane region" description="Helical" evidence="1">
    <location>
        <begin position="6"/>
        <end position="26"/>
    </location>
</feature>
<dbReference type="Proteomes" id="UP001179952">
    <property type="component" value="Unassembled WGS sequence"/>
</dbReference>
<keyword evidence="3" id="KW-1185">Reference proteome</keyword>
<dbReference type="EMBL" id="JAUJYN010000002">
    <property type="protein sequence ID" value="KAK1277129.1"/>
    <property type="molecule type" value="Genomic_DNA"/>
</dbReference>
<reference evidence="2" key="2">
    <citation type="submission" date="2023-06" db="EMBL/GenBank/DDBJ databases">
        <authorList>
            <person name="Ma L."/>
            <person name="Liu K.-W."/>
            <person name="Li Z."/>
            <person name="Hsiao Y.-Y."/>
            <person name="Qi Y."/>
            <person name="Fu T."/>
            <person name="Tang G."/>
            <person name="Zhang D."/>
            <person name="Sun W.-H."/>
            <person name="Liu D.-K."/>
            <person name="Li Y."/>
            <person name="Chen G.-Z."/>
            <person name="Liu X.-D."/>
            <person name="Liao X.-Y."/>
            <person name="Jiang Y.-T."/>
            <person name="Yu X."/>
            <person name="Hao Y."/>
            <person name="Huang J."/>
            <person name="Zhao X.-W."/>
            <person name="Ke S."/>
            <person name="Chen Y.-Y."/>
            <person name="Wu W.-L."/>
            <person name="Hsu J.-L."/>
            <person name="Lin Y.-F."/>
            <person name="Huang M.-D."/>
            <person name="Li C.-Y."/>
            <person name="Huang L."/>
            <person name="Wang Z.-W."/>
            <person name="Zhao X."/>
            <person name="Zhong W.-Y."/>
            <person name="Peng D.-H."/>
            <person name="Ahmad S."/>
            <person name="Lan S."/>
            <person name="Zhang J.-S."/>
            <person name="Tsai W.-C."/>
            <person name="Van De Peer Y."/>
            <person name="Liu Z.-J."/>
        </authorList>
    </citation>
    <scope>NUCLEOTIDE SEQUENCE</scope>
    <source>
        <strain evidence="2">SCP</strain>
        <tissue evidence="2">Leaves</tissue>
    </source>
</reference>
<keyword evidence="1" id="KW-0472">Membrane</keyword>
<organism evidence="2 3">
    <name type="scientific">Acorus gramineus</name>
    <name type="common">Dwarf sweet flag</name>
    <dbReference type="NCBI Taxonomy" id="55184"/>
    <lineage>
        <taxon>Eukaryota</taxon>
        <taxon>Viridiplantae</taxon>
        <taxon>Streptophyta</taxon>
        <taxon>Embryophyta</taxon>
        <taxon>Tracheophyta</taxon>
        <taxon>Spermatophyta</taxon>
        <taxon>Magnoliopsida</taxon>
        <taxon>Liliopsida</taxon>
        <taxon>Acoraceae</taxon>
        <taxon>Acorus</taxon>
    </lineage>
</organism>
<proteinExistence type="predicted"/>
<reference evidence="2" key="1">
    <citation type="journal article" date="2023" name="Nat. Commun.">
        <title>Diploid and tetraploid genomes of Acorus and the evolution of monocots.</title>
        <authorList>
            <person name="Ma L."/>
            <person name="Liu K.W."/>
            <person name="Li Z."/>
            <person name="Hsiao Y.Y."/>
            <person name="Qi Y."/>
            <person name="Fu T."/>
            <person name="Tang G.D."/>
            <person name="Zhang D."/>
            <person name="Sun W.H."/>
            <person name="Liu D.K."/>
            <person name="Li Y."/>
            <person name="Chen G.Z."/>
            <person name="Liu X.D."/>
            <person name="Liao X.Y."/>
            <person name="Jiang Y.T."/>
            <person name="Yu X."/>
            <person name="Hao Y."/>
            <person name="Huang J."/>
            <person name="Zhao X.W."/>
            <person name="Ke S."/>
            <person name="Chen Y.Y."/>
            <person name="Wu W.L."/>
            <person name="Hsu J.L."/>
            <person name="Lin Y.F."/>
            <person name="Huang M.D."/>
            <person name="Li C.Y."/>
            <person name="Huang L."/>
            <person name="Wang Z.W."/>
            <person name="Zhao X."/>
            <person name="Zhong W.Y."/>
            <person name="Peng D.H."/>
            <person name="Ahmad S."/>
            <person name="Lan S."/>
            <person name="Zhang J.S."/>
            <person name="Tsai W.C."/>
            <person name="Van de Peer Y."/>
            <person name="Liu Z.J."/>
        </authorList>
    </citation>
    <scope>NUCLEOTIDE SEQUENCE</scope>
    <source>
        <strain evidence="2">SCP</strain>
    </source>
</reference>
<evidence type="ECO:0000256" key="1">
    <source>
        <dbReference type="SAM" id="Phobius"/>
    </source>
</evidence>
<keyword evidence="1" id="KW-0812">Transmembrane</keyword>
<dbReference type="AlphaFoldDB" id="A0AAV9BLY4"/>
<name>A0AAV9BLY4_ACOGR</name>
<evidence type="ECO:0000313" key="3">
    <source>
        <dbReference type="Proteomes" id="UP001179952"/>
    </source>
</evidence>
<keyword evidence="1" id="KW-1133">Transmembrane helix</keyword>
<accession>A0AAV9BLY4</accession>
<evidence type="ECO:0000313" key="2">
    <source>
        <dbReference type="EMBL" id="KAK1277129.1"/>
    </source>
</evidence>
<protein>
    <submittedName>
        <fullName evidence="2">Uncharacterized protein</fullName>
    </submittedName>
</protein>
<gene>
    <name evidence="2" type="ORF">QJS04_geneDACA023433</name>
</gene>
<comment type="caution">
    <text evidence="2">The sequence shown here is derived from an EMBL/GenBank/DDBJ whole genome shotgun (WGS) entry which is preliminary data.</text>
</comment>